<reference evidence="2 3" key="1">
    <citation type="submission" date="2015-11" db="EMBL/GenBank/DDBJ databases">
        <title>Genomic analysis of 38 Legionella species identifies large and diverse effector repertoires.</title>
        <authorList>
            <person name="Burstein D."/>
            <person name="Amaro F."/>
            <person name="Zusman T."/>
            <person name="Lifshitz Z."/>
            <person name="Cohen O."/>
            <person name="Gilbert J.A."/>
            <person name="Pupko T."/>
            <person name="Shuman H.A."/>
            <person name="Segal G."/>
        </authorList>
    </citation>
    <scope>NUCLEOTIDE SEQUENCE [LARGE SCALE GENOMIC DNA]</scope>
    <source>
        <strain evidence="2 3">ATCC 43878</strain>
    </source>
</reference>
<comment type="similarity">
    <text evidence="1">Belongs to the short-chain dehydrogenases/reductases (SDR) family.</text>
</comment>
<dbReference type="Proteomes" id="UP000054742">
    <property type="component" value="Unassembled WGS sequence"/>
</dbReference>
<keyword evidence="3" id="KW-1185">Reference proteome</keyword>
<evidence type="ECO:0000313" key="2">
    <source>
        <dbReference type="EMBL" id="KTC81435.1"/>
    </source>
</evidence>
<dbReference type="PATRIC" id="fig|29422.6.peg.2085"/>
<dbReference type="STRING" id="29422.Lbru_1955"/>
<name>A0A0W0SE52_9GAMM</name>
<gene>
    <name evidence="2" type="ORF">Lbru_1955</name>
</gene>
<dbReference type="EC" id="1.1.1.100" evidence="2"/>
<dbReference type="AlphaFoldDB" id="A0A0W0SE52"/>
<evidence type="ECO:0000256" key="1">
    <source>
        <dbReference type="ARBA" id="ARBA00006484"/>
    </source>
</evidence>
<dbReference type="GO" id="GO:0004316">
    <property type="term" value="F:3-oxoacyl-[acyl-carrier-protein] reductase (NADPH) activity"/>
    <property type="evidence" value="ECO:0007669"/>
    <property type="project" value="UniProtKB-EC"/>
</dbReference>
<organism evidence="2 3">
    <name type="scientific">Legionella brunensis</name>
    <dbReference type="NCBI Taxonomy" id="29422"/>
    <lineage>
        <taxon>Bacteria</taxon>
        <taxon>Pseudomonadati</taxon>
        <taxon>Pseudomonadota</taxon>
        <taxon>Gammaproteobacteria</taxon>
        <taxon>Legionellales</taxon>
        <taxon>Legionellaceae</taxon>
        <taxon>Legionella</taxon>
    </lineage>
</organism>
<dbReference type="InterPro" id="IPR002347">
    <property type="entry name" value="SDR_fam"/>
</dbReference>
<sequence length="271" mass="28819">MTFKSLTKEFELNDQIILITGAAGYLGQAISHGVAAMGGIPILCGRTESSLRQLAEEIKATNGNAYTACFDISQAEECQGIISQLSTEFGKLDGIVNCAHSGRAGTIESSLPNDFEQAQKTHVNGPFFLMQAGLELLKNAAKIKRGGASVVNVASMYGQVSPDPRIYGNSGSNNPPYYGAAKAGLIQLTRYMACHLGHFNIRVNSLCPGPFPPESIKEKNPAFYNQLCFKNPLGRIGEAHEVAGPVVFLLSAASSFITGANLAVDGGWTSW</sequence>
<dbReference type="EMBL" id="LNXV01000029">
    <property type="protein sequence ID" value="KTC81435.1"/>
    <property type="molecule type" value="Genomic_DNA"/>
</dbReference>
<dbReference type="OrthoDB" id="9809287at2"/>
<dbReference type="Gene3D" id="3.40.50.720">
    <property type="entry name" value="NAD(P)-binding Rossmann-like Domain"/>
    <property type="match status" value="1"/>
</dbReference>
<dbReference type="PANTHER" id="PTHR42760">
    <property type="entry name" value="SHORT-CHAIN DEHYDROGENASES/REDUCTASES FAMILY MEMBER"/>
    <property type="match status" value="1"/>
</dbReference>
<proteinExistence type="inferred from homology"/>
<dbReference type="InterPro" id="IPR036291">
    <property type="entry name" value="NAD(P)-bd_dom_sf"/>
</dbReference>
<dbReference type="SUPFAM" id="SSF51735">
    <property type="entry name" value="NAD(P)-binding Rossmann-fold domains"/>
    <property type="match status" value="1"/>
</dbReference>
<evidence type="ECO:0000313" key="3">
    <source>
        <dbReference type="Proteomes" id="UP000054742"/>
    </source>
</evidence>
<keyword evidence="2" id="KW-0560">Oxidoreductase</keyword>
<dbReference type="RefSeq" id="WP_058441952.1">
    <property type="nucleotide sequence ID" value="NZ_CAAAHU010000002.1"/>
</dbReference>
<comment type="caution">
    <text evidence="2">The sequence shown here is derived from an EMBL/GenBank/DDBJ whole genome shotgun (WGS) entry which is preliminary data.</text>
</comment>
<protein>
    <submittedName>
        <fullName evidence="2">3-oxoacyl-ACP reductase</fullName>
        <ecNumber evidence="2">1.1.1.100</ecNumber>
    </submittedName>
</protein>
<dbReference type="PRINTS" id="PR00081">
    <property type="entry name" value="GDHRDH"/>
</dbReference>
<dbReference type="Pfam" id="PF13561">
    <property type="entry name" value="adh_short_C2"/>
    <property type="match status" value="1"/>
</dbReference>
<accession>A0A0W0SE52</accession>
<dbReference type="PRINTS" id="PR00080">
    <property type="entry name" value="SDRFAMILY"/>
</dbReference>